<dbReference type="InterPro" id="IPR036322">
    <property type="entry name" value="WD40_repeat_dom_sf"/>
</dbReference>
<keyword evidence="2" id="KW-0677">Repeat</keyword>
<organism evidence="5 6">
    <name type="scientific">Henosepilachna vigintioctopunctata</name>
    <dbReference type="NCBI Taxonomy" id="420089"/>
    <lineage>
        <taxon>Eukaryota</taxon>
        <taxon>Metazoa</taxon>
        <taxon>Ecdysozoa</taxon>
        <taxon>Arthropoda</taxon>
        <taxon>Hexapoda</taxon>
        <taxon>Insecta</taxon>
        <taxon>Pterygota</taxon>
        <taxon>Neoptera</taxon>
        <taxon>Endopterygota</taxon>
        <taxon>Coleoptera</taxon>
        <taxon>Polyphaga</taxon>
        <taxon>Cucujiformia</taxon>
        <taxon>Coccinelloidea</taxon>
        <taxon>Coccinellidae</taxon>
        <taxon>Epilachninae</taxon>
        <taxon>Epilachnini</taxon>
        <taxon>Henosepilachna</taxon>
    </lineage>
</organism>
<evidence type="ECO:0000256" key="2">
    <source>
        <dbReference type="ARBA" id="ARBA00022737"/>
    </source>
</evidence>
<dbReference type="PANTHER" id="PTHR22847:SF637">
    <property type="entry name" value="WD REPEAT DOMAIN 5B"/>
    <property type="match status" value="1"/>
</dbReference>
<dbReference type="InterPro" id="IPR056829">
    <property type="entry name" value="Beta-prop_TEP1_2nd"/>
</dbReference>
<dbReference type="InterPro" id="IPR019775">
    <property type="entry name" value="WD40_repeat_CS"/>
</dbReference>
<feature type="repeat" description="WD" evidence="3">
    <location>
        <begin position="272"/>
        <end position="304"/>
    </location>
</feature>
<accession>A0AAW1UUL9</accession>
<dbReference type="AlphaFoldDB" id="A0AAW1UUL9"/>
<feature type="repeat" description="WD" evidence="3">
    <location>
        <begin position="147"/>
        <end position="188"/>
    </location>
</feature>
<dbReference type="PROSITE" id="PS50294">
    <property type="entry name" value="WD_REPEATS_REGION"/>
    <property type="match status" value="5"/>
</dbReference>
<dbReference type="Gene3D" id="2.130.10.10">
    <property type="entry name" value="YVTN repeat-like/Quinoprotein amine dehydrogenase"/>
    <property type="match status" value="3"/>
</dbReference>
<keyword evidence="1 3" id="KW-0853">WD repeat</keyword>
<dbReference type="InterPro" id="IPR020472">
    <property type="entry name" value="WD40_PAC1"/>
</dbReference>
<dbReference type="Pfam" id="PF25047">
    <property type="entry name" value="Beta-prop_TEP1_2nd"/>
    <property type="match status" value="1"/>
</dbReference>
<dbReference type="Pfam" id="PF00400">
    <property type="entry name" value="WD40"/>
    <property type="match status" value="1"/>
</dbReference>
<feature type="domain" description="TEP-1 second beta-propeller" evidence="4">
    <location>
        <begin position="40"/>
        <end position="229"/>
    </location>
</feature>
<dbReference type="PANTHER" id="PTHR22847">
    <property type="entry name" value="WD40 REPEAT PROTEIN"/>
    <property type="match status" value="1"/>
</dbReference>
<dbReference type="PROSITE" id="PS00678">
    <property type="entry name" value="WD_REPEATS_1"/>
    <property type="match status" value="2"/>
</dbReference>
<dbReference type="PROSITE" id="PS50082">
    <property type="entry name" value="WD_REPEATS_2"/>
    <property type="match status" value="5"/>
</dbReference>
<dbReference type="SUPFAM" id="SSF50978">
    <property type="entry name" value="WD40 repeat-like"/>
    <property type="match status" value="1"/>
</dbReference>
<evidence type="ECO:0000256" key="3">
    <source>
        <dbReference type="PROSITE-ProRule" id="PRU00221"/>
    </source>
</evidence>
<protein>
    <recommendedName>
        <fullName evidence="4">TEP-1 second beta-propeller domain-containing protein</fullName>
    </recommendedName>
</protein>
<evidence type="ECO:0000313" key="5">
    <source>
        <dbReference type="EMBL" id="KAK9884775.1"/>
    </source>
</evidence>
<feature type="repeat" description="WD" evidence="3">
    <location>
        <begin position="63"/>
        <end position="94"/>
    </location>
</feature>
<dbReference type="InterPro" id="IPR015943">
    <property type="entry name" value="WD40/YVTN_repeat-like_dom_sf"/>
</dbReference>
<evidence type="ECO:0000259" key="4">
    <source>
        <dbReference type="Pfam" id="PF25047"/>
    </source>
</evidence>
<dbReference type="InterPro" id="IPR001680">
    <property type="entry name" value="WD40_rpt"/>
</dbReference>
<proteinExistence type="predicted"/>
<feature type="repeat" description="WD" evidence="3">
    <location>
        <begin position="105"/>
        <end position="146"/>
    </location>
</feature>
<dbReference type="SMART" id="SM00320">
    <property type="entry name" value="WD40"/>
    <property type="match status" value="7"/>
</dbReference>
<evidence type="ECO:0000256" key="1">
    <source>
        <dbReference type="ARBA" id="ARBA00022574"/>
    </source>
</evidence>
<sequence length="311" mass="34601">MSSKEAKENENDPYLKIVLKGHRKPITDISFHPDHTTNQFASGSGDGTLMVWNLENNSRSYNYIGHTNAVTGVEYSCDGKILASCSLDNTVRLWTSTIRGNCSEFRAHLSPVLTINFSPDSRKLITGARDKSIKMWDVSTKAFIGSFLGHNNWVRTAKFFSSGNVIASGSDDKTVRLWDVLSNRCIHTFVGQEGTPVHVAPYPNDNSVAVATSSGAVRIYELRTLKLQQHYIVHTEATYVAWHPFDNYLLTSGKDSKVRIIDVMEGRPIYTVGGHEGPVTCVKFSTNGEYFVTGGDDKYVMVWKTNFISAD</sequence>
<comment type="caution">
    <text evidence="5">The sequence shown here is derived from an EMBL/GenBank/DDBJ whole genome shotgun (WGS) entry which is preliminary data.</text>
</comment>
<gene>
    <name evidence="5" type="ORF">WA026_009005</name>
</gene>
<feature type="repeat" description="WD" evidence="3">
    <location>
        <begin position="19"/>
        <end position="62"/>
    </location>
</feature>
<dbReference type="CDD" id="cd00200">
    <property type="entry name" value="WD40"/>
    <property type="match status" value="1"/>
</dbReference>
<dbReference type="EMBL" id="JARQZJ010000094">
    <property type="protein sequence ID" value="KAK9884775.1"/>
    <property type="molecule type" value="Genomic_DNA"/>
</dbReference>
<keyword evidence="6" id="KW-1185">Reference proteome</keyword>
<reference evidence="5 6" key="1">
    <citation type="submission" date="2023-03" db="EMBL/GenBank/DDBJ databases">
        <title>Genome insight into feeding habits of ladybird beetles.</title>
        <authorList>
            <person name="Li H.-S."/>
            <person name="Huang Y.-H."/>
            <person name="Pang H."/>
        </authorList>
    </citation>
    <scope>NUCLEOTIDE SEQUENCE [LARGE SCALE GENOMIC DNA]</scope>
    <source>
        <strain evidence="5">SYSU_2023b</strain>
        <tissue evidence="5">Whole body</tissue>
    </source>
</reference>
<dbReference type="Proteomes" id="UP001431783">
    <property type="component" value="Unassembled WGS sequence"/>
</dbReference>
<dbReference type="PRINTS" id="PR00320">
    <property type="entry name" value="GPROTEINBRPT"/>
</dbReference>
<dbReference type="GO" id="GO:1990234">
    <property type="term" value="C:transferase complex"/>
    <property type="evidence" value="ECO:0007669"/>
    <property type="project" value="UniProtKB-ARBA"/>
</dbReference>
<name>A0AAW1UUL9_9CUCU</name>
<evidence type="ECO:0000313" key="6">
    <source>
        <dbReference type="Proteomes" id="UP001431783"/>
    </source>
</evidence>